<dbReference type="Pfam" id="PF19421">
    <property type="entry name" value="Fry_C"/>
    <property type="match status" value="1"/>
</dbReference>
<feature type="compositionally biased region" description="Low complexity" evidence="1">
    <location>
        <begin position="25"/>
        <end position="49"/>
    </location>
</feature>
<feature type="domain" description="Protein furry C-terminal" evidence="2">
    <location>
        <begin position="366"/>
        <end position="563"/>
    </location>
</feature>
<name>A0A3M7S663_BRAPC</name>
<dbReference type="InterPro" id="IPR045842">
    <property type="entry name" value="Fry_C"/>
</dbReference>
<reference evidence="3 4" key="1">
    <citation type="journal article" date="2018" name="Sci. Rep.">
        <title>Genomic signatures of local adaptation to the degree of environmental predictability in rotifers.</title>
        <authorList>
            <person name="Franch-Gras L."/>
            <person name="Hahn C."/>
            <person name="Garcia-Roger E.M."/>
            <person name="Carmona M.J."/>
            <person name="Serra M."/>
            <person name="Gomez A."/>
        </authorList>
    </citation>
    <scope>NUCLEOTIDE SEQUENCE [LARGE SCALE GENOMIC DNA]</scope>
    <source>
        <strain evidence="3">HYR1</strain>
    </source>
</reference>
<evidence type="ECO:0000313" key="3">
    <source>
        <dbReference type="EMBL" id="RNA31261.1"/>
    </source>
</evidence>
<comment type="caution">
    <text evidence="3">The sequence shown here is derived from an EMBL/GenBank/DDBJ whole genome shotgun (WGS) entry which is preliminary data.</text>
</comment>
<accession>A0A3M7S663</accession>
<feature type="region of interest" description="Disordered" evidence="1">
    <location>
        <begin position="25"/>
        <end position="63"/>
    </location>
</feature>
<dbReference type="STRING" id="10195.A0A3M7S663"/>
<dbReference type="Proteomes" id="UP000276133">
    <property type="component" value="Unassembled WGS sequence"/>
</dbReference>
<organism evidence="3 4">
    <name type="scientific">Brachionus plicatilis</name>
    <name type="common">Marine rotifer</name>
    <name type="synonym">Brachionus muelleri</name>
    <dbReference type="NCBI Taxonomy" id="10195"/>
    <lineage>
        <taxon>Eukaryota</taxon>
        <taxon>Metazoa</taxon>
        <taxon>Spiralia</taxon>
        <taxon>Gnathifera</taxon>
        <taxon>Rotifera</taxon>
        <taxon>Eurotatoria</taxon>
        <taxon>Monogononta</taxon>
        <taxon>Pseudotrocha</taxon>
        <taxon>Ploima</taxon>
        <taxon>Brachionidae</taxon>
        <taxon>Brachionus</taxon>
    </lineage>
</organism>
<gene>
    <name evidence="3" type="ORF">BpHYR1_045594</name>
</gene>
<evidence type="ECO:0000256" key="1">
    <source>
        <dbReference type="SAM" id="MobiDB-lite"/>
    </source>
</evidence>
<sequence length="587" mass="67967">MTDFKLKILSNLAVNLIYDHYSEQSKSSSSTINTNSEPIIKNSSINKSSTPGSPTNFIKPKPQASKLSSVNNLFSNESIQREIALNLLEGKSRSLSSSTVENHKNENIEFNKKTHDPQMSNEDLLKLESSVKKTYQSSLPWINILNLNQDDVERAWKSHIHNMLNSSKQRTNSNRLELEAFGLSKNFNPIESFYLFKKLFVKAKYKLNNLLSECFQYLTIETKLFLKLEKHLVMILDLLKNKLDCPVVYFDLEWFMQVQEMLQSTLPNKNFGKSPLKVTSLISTSFIDNHRRILWEIGENYDTFVYIKHDITDKFFIKFLNLNLERKPLIQNSKQLALIKITSIAKRSLESIKKLDKNSNKSNHGSSEINSKIEKFFKKIELSKKFCKLVSQFMILLQSYSKLFPNLTRNLSNTTLTDLSVEMSNLKRCLKVASCELEQNGRLSPMFPVDLEKTLHAKSPSFKTILPNSKEMIVYWILEAIRQENYTQTIEFFKIAQKNWPNDFNRSNNSDNDIEFDSILVLVCEQARQKNSNMIAIIEPDSDFIEISQTILQEVIEITNLVNLTDKKFKENISSVLNDNDNDDYDE</sequence>
<evidence type="ECO:0000313" key="4">
    <source>
        <dbReference type="Proteomes" id="UP000276133"/>
    </source>
</evidence>
<evidence type="ECO:0000259" key="2">
    <source>
        <dbReference type="Pfam" id="PF19421"/>
    </source>
</evidence>
<keyword evidence="4" id="KW-1185">Reference proteome</keyword>
<dbReference type="AlphaFoldDB" id="A0A3M7S663"/>
<proteinExistence type="predicted"/>
<dbReference type="EMBL" id="REGN01001959">
    <property type="protein sequence ID" value="RNA31261.1"/>
    <property type="molecule type" value="Genomic_DNA"/>
</dbReference>
<protein>
    <submittedName>
        <fullName evidence="3">Furry-like protein</fullName>
    </submittedName>
</protein>